<comment type="function">
    <text evidence="1">Could be involved in insertion of integral membrane proteins into the membrane.</text>
</comment>
<evidence type="ECO:0000256" key="2">
    <source>
        <dbReference type="SAM" id="MobiDB-lite"/>
    </source>
</evidence>
<comment type="similarity">
    <text evidence="1">Belongs to the UPF0161 family.</text>
</comment>
<dbReference type="STRING" id="13035.Dacsa_2419"/>
<reference evidence="3" key="1">
    <citation type="submission" date="2012-04" db="EMBL/GenBank/DDBJ databases">
        <title>Finished genome of Dactylococcopsis salina PCC 8305.</title>
        <authorList>
            <consortium name="US DOE Joint Genome Institute"/>
            <person name="Gugger M."/>
            <person name="Coursin T."/>
            <person name="Rippka R."/>
            <person name="Tandeau De Marsac N."/>
            <person name="Huntemann M."/>
            <person name="Wei C.-L."/>
            <person name="Han J."/>
            <person name="Detter J.C."/>
            <person name="Han C."/>
            <person name="Tapia R."/>
            <person name="Daligault H."/>
            <person name="Chen A."/>
            <person name="Krypides N."/>
            <person name="Mavromatis K."/>
            <person name="Markowitz V."/>
            <person name="Szeto E."/>
            <person name="Ivanova N."/>
            <person name="Ovchinnikova G."/>
            <person name="Pagani I."/>
            <person name="Pati A."/>
            <person name="Goodwin L."/>
            <person name="Peters L."/>
            <person name="Pitluck S."/>
            <person name="Woyke T."/>
            <person name="Kerfeld C."/>
        </authorList>
    </citation>
    <scope>NUCLEOTIDE SEQUENCE [LARGE SCALE GENOMIC DNA]</scope>
    <source>
        <strain evidence="3">PCC 8305</strain>
    </source>
</reference>
<dbReference type="PANTHER" id="PTHR33383">
    <property type="entry name" value="MEMBRANE PROTEIN INSERTION EFFICIENCY FACTOR-RELATED"/>
    <property type="match status" value="1"/>
</dbReference>
<evidence type="ECO:0000313" key="3">
    <source>
        <dbReference type="EMBL" id="AFZ51021.1"/>
    </source>
</evidence>
<dbReference type="GO" id="GO:0005886">
    <property type="term" value="C:plasma membrane"/>
    <property type="evidence" value="ECO:0007669"/>
    <property type="project" value="UniProtKB-SubCell"/>
</dbReference>
<dbReference type="Proteomes" id="UP000010482">
    <property type="component" value="Chromosome"/>
</dbReference>
<keyword evidence="4" id="KW-1185">Reference proteome</keyword>
<evidence type="ECO:0000256" key="1">
    <source>
        <dbReference type="HAMAP-Rule" id="MF_00386"/>
    </source>
</evidence>
<dbReference type="PATRIC" id="fig|13035.3.peg.2753"/>
<protein>
    <recommendedName>
        <fullName evidence="1">Putative membrane protein insertion efficiency factor</fullName>
    </recommendedName>
</protein>
<evidence type="ECO:0000313" key="4">
    <source>
        <dbReference type="Proteomes" id="UP000010482"/>
    </source>
</evidence>
<dbReference type="NCBIfam" id="TIGR00278">
    <property type="entry name" value="membrane protein insertion efficiency factor YidD"/>
    <property type="match status" value="1"/>
</dbReference>
<sequence length="107" mass="12293">MFTDHWEAFHGTSLHWSLLDLVNFMLKTVLITIIRLYRALISPLFPPSCRFQPTCSQYAIEAVEKFGVLTGTGLAIKRVLRCHPFHPGGYDPVPDRDPLKNNRKLKE</sequence>
<dbReference type="InterPro" id="IPR002696">
    <property type="entry name" value="Membr_insert_effic_factor_YidD"/>
</dbReference>
<comment type="subcellular location">
    <subcellularLocation>
        <location evidence="1">Cell membrane</location>
        <topology evidence="1">Peripheral membrane protein</topology>
        <orientation evidence="1">Cytoplasmic side</orientation>
    </subcellularLocation>
</comment>
<keyword evidence="1" id="KW-1003">Cell membrane</keyword>
<name>K9YVR6_DACS8</name>
<keyword evidence="1" id="KW-0472">Membrane</keyword>
<organism evidence="3 4">
    <name type="scientific">Dactylococcopsis salina (strain PCC 8305)</name>
    <name type="common">Myxobactron salinum</name>
    <dbReference type="NCBI Taxonomy" id="13035"/>
    <lineage>
        <taxon>Bacteria</taxon>
        <taxon>Bacillati</taxon>
        <taxon>Cyanobacteriota</taxon>
        <taxon>Cyanophyceae</taxon>
        <taxon>Nodosilineales</taxon>
        <taxon>Cymatolegaceae</taxon>
        <taxon>Dactylococcopsis</taxon>
    </lineage>
</organism>
<dbReference type="KEGG" id="dsl:Dacsa_2419"/>
<dbReference type="HAMAP" id="MF_00386">
    <property type="entry name" value="UPF0161_YidD"/>
    <property type="match status" value="1"/>
</dbReference>
<dbReference type="AlphaFoldDB" id="K9YVR6"/>
<dbReference type="SMART" id="SM01234">
    <property type="entry name" value="Haemolytic"/>
    <property type="match status" value="1"/>
</dbReference>
<dbReference type="eggNOG" id="COG0759">
    <property type="taxonomic scope" value="Bacteria"/>
</dbReference>
<feature type="region of interest" description="Disordered" evidence="2">
    <location>
        <begin position="86"/>
        <end position="107"/>
    </location>
</feature>
<dbReference type="Pfam" id="PF01809">
    <property type="entry name" value="YidD"/>
    <property type="match status" value="1"/>
</dbReference>
<gene>
    <name evidence="3" type="ORF">Dacsa_2419</name>
</gene>
<dbReference type="PANTHER" id="PTHR33383:SF1">
    <property type="entry name" value="MEMBRANE PROTEIN INSERTION EFFICIENCY FACTOR-RELATED"/>
    <property type="match status" value="1"/>
</dbReference>
<dbReference type="HOGENOM" id="CLU_144811_5_2_3"/>
<dbReference type="EMBL" id="CP003944">
    <property type="protein sequence ID" value="AFZ51021.1"/>
    <property type="molecule type" value="Genomic_DNA"/>
</dbReference>
<accession>K9YVR6</accession>
<proteinExistence type="inferred from homology"/>